<keyword evidence="1" id="KW-0175">Coiled coil</keyword>
<dbReference type="OrthoDB" id="8914008at2"/>
<dbReference type="Gene3D" id="3.40.50.300">
    <property type="entry name" value="P-loop containing nucleotide triphosphate hydrolases"/>
    <property type="match status" value="1"/>
</dbReference>
<keyword evidence="3" id="KW-1185">Reference proteome</keyword>
<gene>
    <name evidence="2" type="ORF">C5N92_02680</name>
</gene>
<dbReference type="InterPro" id="IPR027417">
    <property type="entry name" value="P-loop_NTPase"/>
</dbReference>
<reference evidence="3" key="1">
    <citation type="submission" date="2018-02" db="EMBL/GenBank/DDBJ databases">
        <title>Glaesserella australis sp. nov., isolated from the lungs of pigs.</title>
        <authorList>
            <person name="Turni C."/>
            <person name="Christensen H."/>
        </authorList>
    </citation>
    <scope>NUCLEOTIDE SEQUENCE [LARGE SCALE GENOMIC DNA]</scope>
    <source>
        <strain evidence="3">HS4635</strain>
    </source>
</reference>
<sequence length="545" mass="63706">MKKILIIGHNQANNEHLESLFQKFGMNKALPSRREGLTPIQIGELLNKVIKLQVSQEKSINVDGVSLPKKLPTNISKRRFKKALSKRDKNFSTASQMIPKSTWDYIPMDLLIANVDNEFWGWADKNAIDHLEYWKEIDPSILFVFAYDHPESIFFELNNRKEIASKEEIVESIKDWNEYNSKFLLFLEKNPDNIIIVNNERLHQQEQISIKSICSRVIPDYIGKNNGMSIPSYSEQREYRKLPSSLSVIVSNIISSFPGIASTYNKLQDISHLPFYNSSSENTISIDEHIDAWIDANLRERELNSVLSLNETLNFQNKKYDAKLNLSNKEKELLISQVYNLQEEIEKVYLDNSKLKKINLDFSKKDKAYIDELSKKDKEINNLNKLNLKLEQDYSELEKAKERISDDNKLLLEELYVIQEKMEHNLYSDTKRNTTCLVGASNIIRNQIKYKLGALMIKQSKSFLGMLTLPLQLSSTYKREIKLEINNINNLEEYVDFYDAEKLKKHLSYRLGDVFVQNFNNPFKCFILPFKLIHTSFDFKRKIKK</sequence>
<evidence type="ECO:0000313" key="3">
    <source>
        <dbReference type="Proteomes" id="UP000248689"/>
    </source>
</evidence>
<dbReference type="Proteomes" id="UP000248689">
    <property type="component" value="Unassembled WGS sequence"/>
</dbReference>
<name>A0A328C2T7_9PAST</name>
<protein>
    <submittedName>
        <fullName evidence="2">Uncharacterized protein</fullName>
    </submittedName>
</protein>
<dbReference type="RefSeq" id="WP_111749335.1">
    <property type="nucleotide sequence ID" value="NZ_PTPX01000006.1"/>
</dbReference>
<organism evidence="2 3">
    <name type="scientific">Glaesserella australis</name>
    <dbReference type="NCBI Taxonomy" id="2094024"/>
    <lineage>
        <taxon>Bacteria</taxon>
        <taxon>Pseudomonadati</taxon>
        <taxon>Pseudomonadota</taxon>
        <taxon>Gammaproteobacteria</taxon>
        <taxon>Pasteurellales</taxon>
        <taxon>Pasteurellaceae</taxon>
        <taxon>Glaesserella</taxon>
    </lineage>
</organism>
<accession>A0A328C2T7</accession>
<feature type="coiled-coil region" evidence="1">
    <location>
        <begin position="373"/>
        <end position="414"/>
    </location>
</feature>
<evidence type="ECO:0000256" key="1">
    <source>
        <dbReference type="SAM" id="Coils"/>
    </source>
</evidence>
<proteinExistence type="predicted"/>
<dbReference type="EMBL" id="PTPX01000006">
    <property type="protein sequence ID" value="RAL19370.1"/>
    <property type="molecule type" value="Genomic_DNA"/>
</dbReference>
<evidence type="ECO:0000313" key="2">
    <source>
        <dbReference type="EMBL" id="RAL19370.1"/>
    </source>
</evidence>
<dbReference type="AlphaFoldDB" id="A0A328C2T7"/>
<comment type="caution">
    <text evidence="2">The sequence shown here is derived from an EMBL/GenBank/DDBJ whole genome shotgun (WGS) entry which is preliminary data.</text>
</comment>